<organism evidence="2">
    <name type="scientific">Agromyces sp. G08B096</name>
    <dbReference type="NCBI Taxonomy" id="3156399"/>
    <lineage>
        <taxon>Bacteria</taxon>
        <taxon>Bacillati</taxon>
        <taxon>Actinomycetota</taxon>
        <taxon>Actinomycetes</taxon>
        <taxon>Micrococcales</taxon>
        <taxon>Microbacteriaceae</taxon>
        <taxon>Agromyces</taxon>
    </lineage>
</organism>
<evidence type="ECO:0000256" key="1">
    <source>
        <dbReference type="SAM" id="Phobius"/>
    </source>
</evidence>
<sequence length="42" mass="4497">MFSSIVLLGILGVAAAGFVGSIVVVARDGYRRMPKEQFARTI</sequence>
<proteinExistence type="predicted"/>
<keyword evidence="1" id="KW-1133">Transmembrane helix</keyword>
<dbReference type="RefSeq" id="WP_350348627.1">
    <property type="nucleotide sequence ID" value="NZ_CP158374.1"/>
</dbReference>
<gene>
    <name evidence="2" type="ORF">ABIQ69_01475</name>
</gene>
<dbReference type="EMBL" id="CP158374">
    <property type="protein sequence ID" value="XBX82611.1"/>
    <property type="molecule type" value="Genomic_DNA"/>
</dbReference>
<keyword evidence="1" id="KW-0472">Membrane</keyword>
<feature type="transmembrane region" description="Helical" evidence="1">
    <location>
        <begin position="6"/>
        <end position="26"/>
    </location>
</feature>
<keyword evidence="1" id="KW-0812">Transmembrane</keyword>
<name>A0AAU7W813_9MICO</name>
<reference evidence="2" key="1">
    <citation type="submission" date="2024-05" db="EMBL/GenBank/DDBJ databases">
        <authorList>
            <person name="Yu L."/>
        </authorList>
    </citation>
    <scope>NUCLEOTIDE SEQUENCE</scope>
    <source>
        <strain evidence="2">G08B096</strain>
    </source>
</reference>
<evidence type="ECO:0000313" key="2">
    <source>
        <dbReference type="EMBL" id="XBX82611.1"/>
    </source>
</evidence>
<protein>
    <submittedName>
        <fullName evidence="2">Uncharacterized protein</fullName>
    </submittedName>
</protein>
<dbReference type="AlphaFoldDB" id="A0AAU7W813"/>
<accession>A0AAU7W813</accession>